<dbReference type="AlphaFoldDB" id="A0A6N6VRU3"/>
<comment type="function">
    <text evidence="8 10">Specifically methylates the N3 position of the uracil ring of uridine 1498 (m3U1498) in 16S rRNA. Acts on the fully assembled 30S ribosomal subunit.</text>
</comment>
<gene>
    <name evidence="13" type="ORF">GCL60_14450</name>
</gene>
<dbReference type="PIRSF" id="PIRSF015601">
    <property type="entry name" value="MTase_slr0722"/>
    <property type="match status" value="1"/>
</dbReference>
<dbReference type="NCBIfam" id="TIGR00046">
    <property type="entry name" value="RsmE family RNA methyltransferase"/>
    <property type="match status" value="1"/>
</dbReference>
<evidence type="ECO:0000259" key="11">
    <source>
        <dbReference type="Pfam" id="PF04452"/>
    </source>
</evidence>
<dbReference type="InterPro" id="IPR029026">
    <property type="entry name" value="tRNA_m1G_MTases_N"/>
</dbReference>
<dbReference type="PANTHER" id="PTHR30027:SF3">
    <property type="entry name" value="16S RRNA (URACIL(1498)-N(3))-METHYLTRANSFERASE"/>
    <property type="match status" value="1"/>
</dbReference>
<keyword evidence="14" id="KW-1185">Reference proteome</keyword>
<evidence type="ECO:0000313" key="14">
    <source>
        <dbReference type="Proteomes" id="UP000437748"/>
    </source>
</evidence>
<dbReference type="InterPro" id="IPR006700">
    <property type="entry name" value="RsmE"/>
</dbReference>
<evidence type="ECO:0000256" key="2">
    <source>
        <dbReference type="ARBA" id="ARBA00005528"/>
    </source>
</evidence>
<sequence length="261" mass="29451">MSIQKQTWTLISNNINENSKYLIINDNEHHYGYNVLRIKERTSIQVTNCRGIIAEGIVTSANKKELVIDINSVRKIEKTKLEINLWLAMPKPTTLDEVIANSSEMGANQIHIFKSEKAASKAPIKLDKLIQLSNEATRISKSAYSSEIFCYDSLNHFYQEYVSKSNSKKIILFCDESHVYEGKITNSILNKIQENYKKNIEEICILIGPEASFSDNERELILNKLNVIPVSLGNNILRVPNATASALGVAISFVNDISNKE</sequence>
<evidence type="ECO:0000256" key="5">
    <source>
        <dbReference type="ARBA" id="ARBA00022603"/>
    </source>
</evidence>
<comment type="similarity">
    <text evidence="2 10">Belongs to the RNA methyltransferase RsmE family.</text>
</comment>
<keyword evidence="7 10" id="KW-0949">S-adenosyl-L-methionine</keyword>
<evidence type="ECO:0000256" key="10">
    <source>
        <dbReference type="PIRNR" id="PIRNR015601"/>
    </source>
</evidence>
<evidence type="ECO:0000256" key="4">
    <source>
        <dbReference type="ARBA" id="ARBA00022552"/>
    </source>
</evidence>
<dbReference type="InterPro" id="IPR046887">
    <property type="entry name" value="RsmE_PUA-like"/>
</dbReference>
<dbReference type="InterPro" id="IPR015947">
    <property type="entry name" value="PUA-like_sf"/>
</dbReference>
<dbReference type="EMBL" id="WFLM01000005">
    <property type="protein sequence ID" value="KAB8037030.1"/>
    <property type="molecule type" value="Genomic_DNA"/>
</dbReference>
<feature type="domain" description="Ribosomal RNA small subunit methyltransferase E methyltransferase" evidence="11">
    <location>
        <begin position="78"/>
        <end position="249"/>
    </location>
</feature>
<evidence type="ECO:0000259" key="12">
    <source>
        <dbReference type="Pfam" id="PF20260"/>
    </source>
</evidence>
<keyword evidence="5 10" id="KW-0489">Methyltransferase</keyword>
<dbReference type="InterPro" id="IPR046886">
    <property type="entry name" value="RsmE_MTase_dom"/>
</dbReference>
<evidence type="ECO:0000256" key="8">
    <source>
        <dbReference type="ARBA" id="ARBA00025699"/>
    </source>
</evidence>
<proteinExistence type="inferred from homology"/>
<evidence type="ECO:0000256" key="3">
    <source>
        <dbReference type="ARBA" id="ARBA00022490"/>
    </source>
</evidence>
<evidence type="ECO:0000256" key="9">
    <source>
        <dbReference type="ARBA" id="ARBA00047944"/>
    </source>
</evidence>
<dbReference type="PANTHER" id="PTHR30027">
    <property type="entry name" value="RIBOSOMAL RNA SMALL SUBUNIT METHYLTRANSFERASE E"/>
    <property type="match status" value="1"/>
</dbReference>
<keyword evidence="6 10" id="KW-0808">Transferase</keyword>
<dbReference type="GO" id="GO:0005737">
    <property type="term" value="C:cytoplasm"/>
    <property type="evidence" value="ECO:0007669"/>
    <property type="project" value="UniProtKB-SubCell"/>
</dbReference>
<feature type="domain" description="Ribosomal RNA small subunit methyltransferase E PUA-like" evidence="12">
    <location>
        <begin position="24"/>
        <end position="70"/>
    </location>
</feature>
<dbReference type="SUPFAM" id="SSF88697">
    <property type="entry name" value="PUA domain-like"/>
    <property type="match status" value="1"/>
</dbReference>
<dbReference type="InterPro" id="IPR029028">
    <property type="entry name" value="Alpha/beta_knot_MTases"/>
</dbReference>
<comment type="catalytic activity">
    <reaction evidence="9 10">
        <text>uridine(1498) in 16S rRNA + S-adenosyl-L-methionine = N(3)-methyluridine(1498) in 16S rRNA + S-adenosyl-L-homocysteine + H(+)</text>
        <dbReference type="Rhea" id="RHEA:42920"/>
        <dbReference type="Rhea" id="RHEA-COMP:10283"/>
        <dbReference type="Rhea" id="RHEA-COMP:10284"/>
        <dbReference type="ChEBI" id="CHEBI:15378"/>
        <dbReference type="ChEBI" id="CHEBI:57856"/>
        <dbReference type="ChEBI" id="CHEBI:59789"/>
        <dbReference type="ChEBI" id="CHEBI:65315"/>
        <dbReference type="ChEBI" id="CHEBI:74502"/>
        <dbReference type="EC" id="2.1.1.193"/>
    </reaction>
</comment>
<dbReference type="Proteomes" id="UP000437748">
    <property type="component" value="Unassembled WGS sequence"/>
</dbReference>
<keyword evidence="4 10" id="KW-0698">rRNA processing</keyword>
<evidence type="ECO:0000313" key="13">
    <source>
        <dbReference type="EMBL" id="KAB8037030.1"/>
    </source>
</evidence>
<evidence type="ECO:0000256" key="1">
    <source>
        <dbReference type="ARBA" id="ARBA00004496"/>
    </source>
</evidence>
<dbReference type="RefSeq" id="WP_153421447.1">
    <property type="nucleotide sequence ID" value="NZ_WFLM01000005.1"/>
</dbReference>
<dbReference type="EC" id="2.1.1.193" evidence="10"/>
<reference evidence="13 14" key="1">
    <citation type="submission" date="2019-10" db="EMBL/GenBank/DDBJ databases">
        <title>New species of Slilvanegrellaceae.</title>
        <authorList>
            <person name="Pitt A."/>
            <person name="Hahn M.W."/>
        </authorList>
    </citation>
    <scope>NUCLEOTIDE SEQUENCE [LARGE SCALE GENOMIC DNA]</scope>
    <source>
        <strain evidence="13 14">SP-Ram-0.45-NSY-1</strain>
    </source>
</reference>
<dbReference type="Pfam" id="PF04452">
    <property type="entry name" value="Methyltrans_RNA"/>
    <property type="match status" value="1"/>
</dbReference>
<dbReference type="SUPFAM" id="SSF75217">
    <property type="entry name" value="alpha/beta knot"/>
    <property type="match status" value="1"/>
</dbReference>
<evidence type="ECO:0000256" key="6">
    <source>
        <dbReference type="ARBA" id="ARBA00022679"/>
    </source>
</evidence>
<keyword evidence="3 10" id="KW-0963">Cytoplasm</keyword>
<comment type="subcellular location">
    <subcellularLocation>
        <location evidence="1 10">Cytoplasm</location>
    </subcellularLocation>
</comment>
<protein>
    <recommendedName>
        <fullName evidence="10">Ribosomal RNA small subunit methyltransferase E</fullName>
        <ecNumber evidence="10">2.1.1.193</ecNumber>
    </recommendedName>
</protein>
<dbReference type="OrthoDB" id="9815641at2"/>
<accession>A0A6N6VRU3</accession>
<dbReference type="Pfam" id="PF20260">
    <property type="entry name" value="PUA_4"/>
    <property type="match status" value="1"/>
</dbReference>
<organism evidence="13 14">
    <name type="scientific">Silvanigrella paludirubra</name>
    <dbReference type="NCBI Taxonomy" id="2499159"/>
    <lineage>
        <taxon>Bacteria</taxon>
        <taxon>Pseudomonadati</taxon>
        <taxon>Bdellovibrionota</taxon>
        <taxon>Oligoflexia</taxon>
        <taxon>Silvanigrellales</taxon>
        <taxon>Silvanigrellaceae</taxon>
        <taxon>Silvanigrella</taxon>
    </lineage>
</organism>
<comment type="caution">
    <text evidence="13">The sequence shown here is derived from an EMBL/GenBank/DDBJ whole genome shotgun (WGS) entry which is preliminary data.</text>
</comment>
<dbReference type="Gene3D" id="3.40.1280.10">
    <property type="match status" value="1"/>
</dbReference>
<evidence type="ECO:0000256" key="7">
    <source>
        <dbReference type="ARBA" id="ARBA00022691"/>
    </source>
</evidence>
<name>A0A6N6VRU3_9BACT</name>
<dbReference type="GO" id="GO:0070475">
    <property type="term" value="P:rRNA base methylation"/>
    <property type="evidence" value="ECO:0007669"/>
    <property type="project" value="TreeGrafter"/>
</dbReference>
<dbReference type="GO" id="GO:0070042">
    <property type="term" value="F:rRNA (uridine-N3-)-methyltransferase activity"/>
    <property type="evidence" value="ECO:0007669"/>
    <property type="project" value="TreeGrafter"/>
</dbReference>